<dbReference type="Proteomes" id="UP001596053">
    <property type="component" value="Unassembled WGS sequence"/>
</dbReference>
<reference evidence="3" key="1">
    <citation type="journal article" date="2019" name="Int. J. Syst. Evol. Microbiol.">
        <title>The Global Catalogue of Microorganisms (GCM) 10K type strain sequencing project: providing services to taxonomists for standard genome sequencing and annotation.</title>
        <authorList>
            <consortium name="The Broad Institute Genomics Platform"/>
            <consortium name="The Broad Institute Genome Sequencing Center for Infectious Disease"/>
            <person name="Wu L."/>
            <person name="Ma J."/>
        </authorList>
    </citation>
    <scope>NUCLEOTIDE SEQUENCE [LARGE SCALE GENOMIC DNA]</scope>
    <source>
        <strain evidence="3">NCAIM B.01391</strain>
    </source>
</reference>
<dbReference type="Gene3D" id="1.20.1600.10">
    <property type="entry name" value="Outer membrane efflux proteins (OEP)"/>
    <property type="match status" value="1"/>
</dbReference>
<gene>
    <name evidence="2" type="ORF">ACFPOB_14655</name>
</gene>
<feature type="region of interest" description="Disordered" evidence="1">
    <location>
        <begin position="80"/>
        <end position="122"/>
    </location>
</feature>
<name>A0ABW0IR60_9HYPH</name>
<evidence type="ECO:0000313" key="2">
    <source>
        <dbReference type="EMBL" id="MFC5420796.1"/>
    </source>
</evidence>
<dbReference type="RefSeq" id="WP_377799193.1">
    <property type="nucleotide sequence ID" value="NZ_JBHSLW010000021.1"/>
</dbReference>
<dbReference type="SUPFAM" id="SSF56954">
    <property type="entry name" value="Outer membrane efflux proteins (OEP)"/>
    <property type="match status" value="1"/>
</dbReference>
<evidence type="ECO:0008006" key="4">
    <source>
        <dbReference type="Google" id="ProtNLM"/>
    </source>
</evidence>
<keyword evidence="3" id="KW-1185">Reference proteome</keyword>
<dbReference type="EMBL" id="JBHSLW010000021">
    <property type="protein sequence ID" value="MFC5420796.1"/>
    <property type="molecule type" value="Genomic_DNA"/>
</dbReference>
<proteinExistence type="predicted"/>
<evidence type="ECO:0000256" key="1">
    <source>
        <dbReference type="SAM" id="MobiDB-lite"/>
    </source>
</evidence>
<accession>A0ABW0IR60</accession>
<organism evidence="2 3">
    <name type="scientific">Bosea eneae</name>
    <dbReference type="NCBI Taxonomy" id="151454"/>
    <lineage>
        <taxon>Bacteria</taxon>
        <taxon>Pseudomonadati</taxon>
        <taxon>Pseudomonadota</taxon>
        <taxon>Alphaproteobacteria</taxon>
        <taxon>Hyphomicrobiales</taxon>
        <taxon>Boseaceae</taxon>
        <taxon>Bosea</taxon>
    </lineage>
</organism>
<protein>
    <recommendedName>
        <fullName evidence="4">Outer membrane efflux protein</fullName>
    </recommendedName>
</protein>
<evidence type="ECO:0000313" key="3">
    <source>
        <dbReference type="Proteomes" id="UP001596053"/>
    </source>
</evidence>
<comment type="caution">
    <text evidence="2">The sequence shown here is derived from an EMBL/GenBank/DDBJ whole genome shotgun (WGS) entry which is preliminary data.</text>
</comment>
<sequence length="122" mass="13074">MPNAGKEGMRIAQRLFPLGLVAVVTIATLSPGSAETLSGALARAYSANPQLNAQRAQVRVVDETVPQALSGYRPRAQLQADAGAQFQRERSREQSGVARGAIGEEEFTPQARRAQLSSDIRN</sequence>